<gene>
    <name evidence="1" type="ORF">BaRGS_00011414</name>
</gene>
<reference evidence="1 2" key="1">
    <citation type="journal article" date="2023" name="Sci. Data">
        <title>Genome assembly of the Korean intertidal mud-creeper Batillaria attramentaria.</title>
        <authorList>
            <person name="Patra A.K."/>
            <person name="Ho P.T."/>
            <person name="Jun S."/>
            <person name="Lee S.J."/>
            <person name="Kim Y."/>
            <person name="Won Y.J."/>
        </authorList>
    </citation>
    <scope>NUCLEOTIDE SEQUENCE [LARGE SCALE GENOMIC DNA]</scope>
    <source>
        <strain evidence="1">Wonlab-2016</strain>
    </source>
</reference>
<dbReference type="AlphaFoldDB" id="A0ABD0LDB7"/>
<comment type="caution">
    <text evidence="1">The sequence shown here is derived from an EMBL/GenBank/DDBJ whole genome shotgun (WGS) entry which is preliminary data.</text>
</comment>
<sequence length="116" mass="12789">MCLALVPVTQLIEPVVYLSLAQQPPTRCLHHCDATYGSLHFRFVLLFEQPQTKAGARYGPCDQRRSVVRVTFTRELGVTMVDGSSLPTWPDQHAVPAISIARSYTSGCLSQWGNAA</sequence>
<protein>
    <recommendedName>
        <fullName evidence="3">Secreted protein</fullName>
    </recommendedName>
</protein>
<name>A0ABD0LDB7_9CAEN</name>
<evidence type="ECO:0000313" key="1">
    <source>
        <dbReference type="EMBL" id="KAK7497370.1"/>
    </source>
</evidence>
<organism evidence="1 2">
    <name type="scientific">Batillaria attramentaria</name>
    <dbReference type="NCBI Taxonomy" id="370345"/>
    <lineage>
        <taxon>Eukaryota</taxon>
        <taxon>Metazoa</taxon>
        <taxon>Spiralia</taxon>
        <taxon>Lophotrochozoa</taxon>
        <taxon>Mollusca</taxon>
        <taxon>Gastropoda</taxon>
        <taxon>Caenogastropoda</taxon>
        <taxon>Sorbeoconcha</taxon>
        <taxon>Cerithioidea</taxon>
        <taxon>Batillariidae</taxon>
        <taxon>Batillaria</taxon>
    </lineage>
</organism>
<accession>A0ABD0LDB7</accession>
<evidence type="ECO:0000313" key="2">
    <source>
        <dbReference type="Proteomes" id="UP001519460"/>
    </source>
</evidence>
<dbReference type="EMBL" id="JACVVK020000059">
    <property type="protein sequence ID" value="KAK7497370.1"/>
    <property type="molecule type" value="Genomic_DNA"/>
</dbReference>
<evidence type="ECO:0008006" key="3">
    <source>
        <dbReference type="Google" id="ProtNLM"/>
    </source>
</evidence>
<dbReference type="Proteomes" id="UP001519460">
    <property type="component" value="Unassembled WGS sequence"/>
</dbReference>
<proteinExistence type="predicted"/>
<keyword evidence="2" id="KW-1185">Reference proteome</keyword>